<comment type="caution">
    <text evidence="1">The sequence shown here is derived from an EMBL/GenBank/DDBJ whole genome shotgun (WGS) entry which is preliminary data.</text>
</comment>
<reference evidence="1" key="1">
    <citation type="submission" date="2020-07" db="EMBL/GenBank/DDBJ databases">
        <title>Multicomponent nature underlies the extraordinary mechanical properties of spider dragline silk.</title>
        <authorList>
            <person name="Kono N."/>
            <person name="Nakamura H."/>
            <person name="Mori M."/>
            <person name="Yoshida Y."/>
            <person name="Ohtoshi R."/>
            <person name="Malay A.D."/>
            <person name="Moran D.A.P."/>
            <person name="Tomita M."/>
            <person name="Numata K."/>
            <person name="Arakawa K."/>
        </authorList>
    </citation>
    <scope>NUCLEOTIDE SEQUENCE</scope>
</reference>
<dbReference type="OrthoDB" id="6425040at2759"/>
<protein>
    <submittedName>
        <fullName evidence="1">Uncharacterized protein</fullName>
    </submittedName>
</protein>
<dbReference type="Proteomes" id="UP000887116">
    <property type="component" value="Unassembled WGS sequence"/>
</dbReference>
<dbReference type="PANTHER" id="PTHR47326">
    <property type="entry name" value="TRANSPOSABLE ELEMENT TC3 TRANSPOSASE-LIKE PROTEIN"/>
    <property type="match status" value="1"/>
</dbReference>
<sequence>MISNNCPLCTAGLSLASVSRTELLQPDDHPRRVVFAEWFVNQSEADMYFASSMLFSDEATFSREGVFHTHNEHMWALSKPHYYNALLLMYG</sequence>
<dbReference type="EMBL" id="BMAO01038588">
    <property type="protein sequence ID" value="GFR25801.1"/>
    <property type="molecule type" value="Genomic_DNA"/>
</dbReference>
<evidence type="ECO:0000313" key="2">
    <source>
        <dbReference type="Proteomes" id="UP000887116"/>
    </source>
</evidence>
<gene>
    <name evidence="1" type="ORF">TNCT_513611</name>
</gene>
<keyword evidence="2" id="KW-1185">Reference proteome</keyword>
<proteinExistence type="predicted"/>
<organism evidence="1 2">
    <name type="scientific">Trichonephila clavata</name>
    <name type="common">Joro spider</name>
    <name type="synonym">Nephila clavata</name>
    <dbReference type="NCBI Taxonomy" id="2740835"/>
    <lineage>
        <taxon>Eukaryota</taxon>
        <taxon>Metazoa</taxon>
        <taxon>Ecdysozoa</taxon>
        <taxon>Arthropoda</taxon>
        <taxon>Chelicerata</taxon>
        <taxon>Arachnida</taxon>
        <taxon>Araneae</taxon>
        <taxon>Araneomorphae</taxon>
        <taxon>Entelegynae</taxon>
        <taxon>Araneoidea</taxon>
        <taxon>Nephilidae</taxon>
        <taxon>Trichonephila</taxon>
    </lineage>
</organism>
<name>A0A8X6HKS8_TRICU</name>
<evidence type="ECO:0000313" key="1">
    <source>
        <dbReference type="EMBL" id="GFR25801.1"/>
    </source>
</evidence>
<dbReference type="PANTHER" id="PTHR47326:SF1">
    <property type="entry name" value="HTH PSQ-TYPE DOMAIN-CONTAINING PROTEIN"/>
    <property type="match status" value="1"/>
</dbReference>
<dbReference type="AlphaFoldDB" id="A0A8X6HKS8"/>
<accession>A0A8X6HKS8</accession>